<dbReference type="AlphaFoldDB" id="A0A5M3YT01"/>
<dbReference type="Proteomes" id="UP000452235">
    <property type="component" value="Unassembled WGS sequence"/>
</dbReference>
<dbReference type="CDD" id="cd00067">
    <property type="entry name" value="GAL4"/>
    <property type="match status" value="1"/>
</dbReference>
<dbReference type="VEuPathDB" id="FungiDB:ATEG_09148"/>
<dbReference type="OrthoDB" id="2593732at2759"/>
<dbReference type="Pfam" id="PF00172">
    <property type="entry name" value="Zn_clus"/>
    <property type="match status" value="1"/>
</dbReference>
<keyword evidence="3" id="KW-0238">DNA-binding</keyword>
<evidence type="ECO:0000256" key="3">
    <source>
        <dbReference type="ARBA" id="ARBA00023125"/>
    </source>
</evidence>
<dbReference type="EMBL" id="BLJY01000004">
    <property type="protein sequence ID" value="GFF15234.1"/>
    <property type="molecule type" value="Genomic_DNA"/>
</dbReference>
<keyword evidence="4" id="KW-0804">Transcription</keyword>
<dbReference type="Pfam" id="PF04082">
    <property type="entry name" value="Fungal_trans"/>
    <property type="match status" value="1"/>
</dbReference>
<dbReference type="PANTHER" id="PTHR47256">
    <property type="entry name" value="ZN(II)2CYS6 TRANSCRIPTION FACTOR (EUROFUNG)-RELATED"/>
    <property type="match status" value="1"/>
</dbReference>
<evidence type="ECO:0000256" key="1">
    <source>
        <dbReference type="ARBA" id="ARBA00022723"/>
    </source>
</evidence>
<keyword evidence="5" id="KW-0539">Nucleus</keyword>
<gene>
    <name evidence="6" type="ORF">ATEIFO6365_0004035300</name>
</gene>
<sequence length="619" mass="69984">MSSDSKRPLAPAPPGVTTANDSHQRRKNVGTACLACKARKLKCTGVVPCGNCIKSRIECMLDHSADKRRRGALKRKIDQLEEKEDLLIRLVEVLRESGNSRTGPLINLIRSNASLAEIRYYLDHELPQSELAQTPALAEVFHEVERVQQSESRSIRRILDAKRLSDIPRFQVPARPWTTVVEDNDFVSHLVSLWFTWCHPFSNWIDRDRFVKDMQAGSLDARYCSPFLVNIILAEACSYSDYPEAYAVPGDVSSKGTHFYNEAKRLLDKEEGRITLPTVQGLGVLWACAYMTGRDRQGWIYRSQLAYAVQELSQKHPVLASKADEDTLRMVRVIHDSIWGVFNISTIQALSEKKTPLIKPPQRQSLPPVSHEAGFDDWVPYPTQAESRKAHIDCVFNALCSLNLVVYDVAQYFFQSTTEHPRAELEKRASEFHSRLREWTARLPSCLKEEEANVPHVLCLHMYHHTILMTVYDPLRTPVTNINTTAMDITPSHAKDICFSSARGIARLIRLHQKNWGLDRMPVRNIQWVTAALFTLLGGLEQPDNREAFISLSVSAKALSRRWGMCKKLMRTVEAAANDSKTGLPTETDPLFAELDTSQRSSTHVPVDEALLASLDDST</sequence>
<dbReference type="PANTHER" id="PTHR47256:SF1">
    <property type="entry name" value="ZN(II)2CYS6 TRANSCRIPTION FACTOR (EUROFUNG)"/>
    <property type="match status" value="1"/>
</dbReference>
<dbReference type="GO" id="GO:0006351">
    <property type="term" value="P:DNA-templated transcription"/>
    <property type="evidence" value="ECO:0007669"/>
    <property type="project" value="InterPro"/>
</dbReference>
<dbReference type="PROSITE" id="PS50048">
    <property type="entry name" value="ZN2_CY6_FUNGAL_2"/>
    <property type="match status" value="1"/>
</dbReference>
<evidence type="ECO:0000313" key="7">
    <source>
        <dbReference type="Proteomes" id="UP000452235"/>
    </source>
</evidence>
<evidence type="ECO:0000313" key="6">
    <source>
        <dbReference type="EMBL" id="GFF15234.1"/>
    </source>
</evidence>
<organism evidence="6 7">
    <name type="scientific">Aspergillus terreus</name>
    <dbReference type="NCBI Taxonomy" id="33178"/>
    <lineage>
        <taxon>Eukaryota</taxon>
        <taxon>Fungi</taxon>
        <taxon>Dikarya</taxon>
        <taxon>Ascomycota</taxon>
        <taxon>Pezizomycotina</taxon>
        <taxon>Eurotiomycetes</taxon>
        <taxon>Eurotiomycetidae</taxon>
        <taxon>Eurotiales</taxon>
        <taxon>Aspergillaceae</taxon>
        <taxon>Aspergillus</taxon>
        <taxon>Aspergillus subgen. Circumdati</taxon>
    </lineage>
</organism>
<dbReference type="SMART" id="SM00066">
    <property type="entry name" value="GAL4"/>
    <property type="match status" value="1"/>
</dbReference>
<comment type="caution">
    <text evidence="6">The sequence shown here is derived from an EMBL/GenBank/DDBJ whole genome shotgun (WGS) entry which is preliminary data.</text>
</comment>
<dbReference type="InterPro" id="IPR053187">
    <property type="entry name" value="Notoamide_regulator"/>
</dbReference>
<dbReference type="CDD" id="cd12148">
    <property type="entry name" value="fungal_TF_MHR"/>
    <property type="match status" value="1"/>
</dbReference>
<keyword evidence="7" id="KW-1185">Reference proteome</keyword>
<keyword evidence="2" id="KW-0805">Transcription regulation</keyword>
<dbReference type="InterPro" id="IPR036864">
    <property type="entry name" value="Zn2-C6_fun-type_DNA-bd_sf"/>
</dbReference>
<name>A0A5M3YT01_ASPTE</name>
<dbReference type="GO" id="GO:0000981">
    <property type="term" value="F:DNA-binding transcription factor activity, RNA polymerase II-specific"/>
    <property type="evidence" value="ECO:0007669"/>
    <property type="project" value="InterPro"/>
</dbReference>
<reference evidence="6 7" key="1">
    <citation type="submission" date="2020-01" db="EMBL/GenBank/DDBJ databases">
        <title>Aspergillus terreus IFO 6365 whole genome shotgun sequence.</title>
        <authorList>
            <person name="Kanamasa S."/>
            <person name="Takahashi H."/>
        </authorList>
    </citation>
    <scope>NUCLEOTIDE SEQUENCE [LARGE SCALE GENOMIC DNA]</scope>
    <source>
        <strain evidence="6 7">IFO 6365</strain>
    </source>
</reference>
<dbReference type="GO" id="GO:0008270">
    <property type="term" value="F:zinc ion binding"/>
    <property type="evidence" value="ECO:0007669"/>
    <property type="project" value="InterPro"/>
</dbReference>
<dbReference type="PROSITE" id="PS00463">
    <property type="entry name" value="ZN2_CY6_FUNGAL_1"/>
    <property type="match status" value="1"/>
</dbReference>
<keyword evidence="1" id="KW-0479">Metal-binding</keyword>
<dbReference type="InterPro" id="IPR007219">
    <property type="entry name" value="XnlR_reg_dom"/>
</dbReference>
<evidence type="ECO:0000256" key="4">
    <source>
        <dbReference type="ARBA" id="ARBA00023163"/>
    </source>
</evidence>
<evidence type="ECO:0000256" key="5">
    <source>
        <dbReference type="ARBA" id="ARBA00023242"/>
    </source>
</evidence>
<dbReference type="SUPFAM" id="SSF57701">
    <property type="entry name" value="Zn2/Cys6 DNA-binding domain"/>
    <property type="match status" value="1"/>
</dbReference>
<accession>A0A5M3YT01</accession>
<dbReference type="InterPro" id="IPR001138">
    <property type="entry name" value="Zn2Cys6_DnaBD"/>
</dbReference>
<proteinExistence type="predicted"/>
<protein>
    <submittedName>
        <fullName evidence="6">C6 transcription factor</fullName>
    </submittedName>
</protein>
<evidence type="ECO:0000256" key="2">
    <source>
        <dbReference type="ARBA" id="ARBA00023015"/>
    </source>
</evidence>
<dbReference type="Gene3D" id="4.10.240.10">
    <property type="entry name" value="Zn(2)-C6 fungal-type DNA-binding domain"/>
    <property type="match status" value="1"/>
</dbReference>
<dbReference type="GO" id="GO:0009893">
    <property type="term" value="P:positive regulation of metabolic process"/>
    <property type="evidence" value="ECO:0007669"/>
    <property type="project" value="UniProtKB-ARBA"/>
</dbReference>
<dbReference type="GO" id="GO:0003677">
    <property type="term" value="F:DNA binding"/>
    <property type="evidence" value="ECO:0007669"/>
    <property type="project" value="UniProtKB-KW"/>
</dbReference>